<gene>
    <name evidence="1" type="ORF">CR513_60201</name>
</gene>
<protein>
    <recommendedName>
        <fullName evidence="3">Reverse transcriptase domain-containing protein</fullName>
    </recommendedName>
</protein>
<dbReference type="Proteomes" id="UP000257109">
    <property type="component" value="Unassembled WGS sequence"/>
</dbReference>
<dbReference type="InterPro" id="IPR021109">
    <property type="entry name" value="Peptidase_aspartic_dom_sf"/>
</dbReference>
<evidence type="ECO:0008006" key="3">
    <source>
        <dbReference type="Google" id="ProtNLM"/>
    </source>
</evidence>
<evidence type="ECO:0000313" key="2">
    <source>
        <dbReference type="Proteomes" id="UP000257109"/>
    </source>
</evidence>
<dbReference type="CDD" id="cd00303">
    <property type="entry name" value="retropepsin_like"/>
    <property type="match status" value="1"/>
</dbReference>
<evidence type="ECO:0000313" key="1">
    <source>
        <dbReference type="EMBL" id="RDX61558.1"/>
    </source>
</evidence>
<dbReference type="PANTHER" id="PTHR33067:SF9">
    <property type="entry name" value="RNA-DIRECTED DNA POLYMERASE"/>
    <property type="match status" value="1"/>
</dbReference>
<dbReference type="EMBL" id="QJKJ01016068">
    <property type="protein sequence ID" value="RDX61558.1"/>
    <property type="molecule type" value="Genomic_DNA"/>
</dbReference>
<reference evidence="1" key="1">
    <citation type="submission" date="2018-05" db="EMBL/GenBank/DDBJ databases">
        <title>Draft genome of Mucuna pruriens seed.</title>
        <authorList>
            <person name="Nnadi N.E."/>
            <person name="Vos R."/>
            <person name="Hasami M.H."/>
            <person name="Devisetty U.K."/>
            <person name="Aguiy J.C."/>
        </authorList>
    </citation>
    <scope>NUCLEOTIDE SEQUENCE [LARGE SCALE GENOMIC DNA]</scope>
    <source>
        <strain evidence="1">JCA_2017</strain>
    </source>
</reference>
<comment type="caution">
    <text evidence="1">The sequence shown here is derived from an EMBL/GenBank/DDBJ whole genome shotgun (WGS) entry which is preliminary data.</text>
</comment>
<dbReference type="PANTHER" id="PTHR33067">
    <property type="entry name" value="RNA-DIRECTED DNA POLYMERASE-RELATED"/>
    <property type="match status" value="1"/>
</dbReference>
<feature type="non-terminal residue" evidence="1">
    <location>
        <position position="389"/>
    </location>
</feature>
<accession>A0A371E698</accession>
<keyword evidence="2" id="KW-1185">Reference proteome</keyword>
<organism evidence="1 2">
    <name type="scientific">Mucuna pruriens</name>
    <name type="common">Velvet bean</name>
    <name type="synonym">Dolichos pruriens</name>
    <dbReference type="NCBI Taxonomy" id="157652"/>
    <lineage>
        <taxon>Eukaryota</taxon>
        <taxon>Viridiplantae</taxon>
        <taxon>Streptophyta</taxon>
        <taxon>Embryophyta</taxon>
        <taxon>Tracheophyta</taxon>
        <taxon>Spermatophyta</taxon>
        <taxon>Magnoliopsida</taxon>
        <taxon>eudicotyledons</taxon>
        <taxon>Gunneridae</taxon>
        <taxon>Pentapetalae</taxon>
        <taxon>rosids</taxon>
        <taxon>fabids</taxon>
        <taxon>Fabales</taxon>
        <taxon>Fabaceae</taxon>
        <taxon>Papilionoideae</taxon>
        <taxon>50 kb inversion clade</taxon>
        <taxon>NPAAA clade</taxon>
        <taxon>indigoferoid/millettioid clade</taxon>
        <taxon>Phaseoleae</taxon>
        <taxon>Mucuna</taxon>
    </lineage>
</organism>
<dbReference type="OrthoDB" id="1734538at2759"/>
<dbReference type="Gene3D" id="2.40.70.10">
    <property type="entry name" value="Acid Proteases"/>
    <property type="match status" value="1"/>
</dbReference>
<sequence length="389" mass="44059">MLVEKVKCLGENTCPHLKVKVRAFTWENFKEIFLKEVFLENGVPKAQVRQQDRGKLCSQVEELSRYLLRCWNKVREHFNYMKICEWSTTRNTLSHRLSRNCQCSLLMNRCMIFDKDNKMSDMDLVGTQEDIQGDQEARNSQALKGPMIGGRLISFGDDLYILTQVSKYIKAQGLLYSLSCLIQLAMLKKCRDPSTFTIPCIIGSCTFDVMLDLDASINAMPSSVYKSLRLGALEPTSVVIQLANRSIAHSLGILQDMLVQINDVIFPIDFYVLDMKDELSSRSFLKTIKTKIDVHVGTLSMEFGDNRWIFYLDVIDQLDDDYINLHSKSPDFNIFTHCDCTCIGLNKCPICTKISIDINVGAGVVDIVSVDIEGVVEFVVVQPPLSSTV</sequence>
<dbReference type="AlphaFoldDB" id="A0A371E698"/>
<feature type="non-terminal residue" evidence="1">
    <location>
        <position position="1"/>
    </location>
</feature>
<proteinExistence type="predicted"/>
<name>A0A371E698_MUCPR</name>